<dbReference type="InterPro" id="IPR004827">
    <property type="entry name" value="bZIP"/>
</dbReference>
<keyword evidence="4" id="KW-0804">Transcription</keyword>
<dbReference type="Proteomes" id="UP001159405">
    <property type="component" value="Unassembled WGS sequence"/>
</dbReference>
<comment type="caution">
    <text evidence="8">The sequence shown here is derived from an EMBL/GenBank/DDBJ whole genome shotgun (WGS) entry which is preliminary data.</text>
</comment>
<protein>
    <recommendedName>
        <fullName evidence="7">BZIP domain-containing protein</fullName>
    </recommendedName>
</protein>
<name>A0ABN8PRT7_9CNID</name>
<evidence type="ECO:0000256" key="1">
    <source>
        <dbReference type="ARBA" id="ARBA00004123"/>
    </source>
</evidence>
<reference evidence="8 9" key="1">
    <citation type="submission" date="2022-05" db="EMBL/GenBank/DDBJ databases">
        <authorList>
            <consortium name="Genoscope - CEA"/>
            <person name="William W."/>
        </authorList>
    </citation>
    <scope>NUCLEOTIDE SEQUENCE [LARGE SCALE GENOMIC DNA]</scope>
</reference>
<dbReference type="EMBL" id="CALNXK010000081">
    <property type="protein sequence ID" value="CAH3147338.1"/>
    <property type="molecule type" value="Genomic_DNA"/>
</dbReference>
<dbReference type="PANTHER" id="PTHR46004">
    <property type="entry name" value="CYCLIC AMP RESPONSE ELEMENT-BINDING PROTEIN A"/>
    <property type="match status" value="1"/>
</dbReference>
<dbReference type="InterPro" id="IPR046347">
    <property type="entry name" value="bZIP_sf"/>
</dbReference>
<feature type="coiled-coil region" evidence="6">
    <location>
        <begin position="170"/>
        <end position="211"/>
    </location>
</feature>
<evidence type="ECO:0000259" key="7">
    <source>
        <dbReference type="PROSITE" id="PS50217"/>
    </source>
</evidence>
<evidence type="ECO:0000256" key="5">
    <source>
        <dbReference type="ARBA" id="ARBA00023242"/>
    </source>
</evidence>
<dbReference type="PROSITE" id="PS00036">
    <property type="entry name" value="BZIP_BASIC"/>
    <property type="match status" value="1"/>
</dbReference>
<dbReference type="PANTHER" id="PTHR46004:SF3">
    <property type="entry name" value="CYCLIC AMP RESPONSE ELEMENT-BINDING PROTEIN A"/>
    <property type="match status" value="1"/>
</dbReference>
<keyword evidence="5" id="KW-0539">Nucleus</keyword>
<keyword evidence="2" id="KW-0805">Transcription regulation</keyword>
<dbReference type="SUPFAM" id="SSF57959">
    <property type="entry name" value="Leucine zipper domain"/>
    <property type="match status" value="1"/>
</dbReference>
<evidence type="ECO:0000256" key="3">
    <source>
        <dbReference type="ARBA" id="ARBA00023125"/>
    </source>
</evidence>
<proteinExistence type="predicted"/>
<evidence type="ECO:0000256" key="6">
    <source>
        <dbReference type="SAM" id="Coils"/>
    </source>
</evidence>
<evidence type="ECO:0000256" key="4">
    <source>
        <dbReference type="ARBA" id="ARBA00023163"/>
    </source>
</evidence>
<evidence type="ECO:0000313" key="8">
    <source>
        <dbReference type="EMBL" id="CAH3147338.1"/>
    </source>
</evidence>
<dbReference type="CDD" id="cd14689">
    <property type="entry name" value="bZIP_CREB3"/>
    <property type="match status" value="1"/>
</dbReference>
<gene>
    <name evidence="8" type="ORF">PLOB_00046191</name>
</gene>
<accession>A0ABN8PRT7</accession>
<dbReference type="PROSITE" id="PS50217">
    <property type="entry name" value="BZIP"/>
    <property type="match status" value="1"/>
</dbReference>
<dbReference type="Pfam" id="PF00170">
    <property type="entry name" value="bZIP_1"/>
    <property type="match status" value="1"/>
</dbReference>
<evidence type="ECO:0000313" key="9">
    <source>
        <dbReference type="Proteomes" id="UP001159405"/>
    </source>
</evidence>
<keyword evidence="6" id="KW-0175">Coiled coil</keyword>
<feature type="domain" description="BZIP" evidence="7">
    <location>
        <begin position="145"/>
        <end position="208"/>
    </location>
</feature>
<keyword evidence="3" id="KW-0238">DNA-binding</keyword>
<keyword evidence="9" id="KW-1185">Reference proteome</keyword>
<dbReference type="Gene3D" id="1.20.5.170">
    <property type="match status" value="1"/>
</dbReference>
<comment type="subcellular location">
    <subcellularLocation>
        <location evidence="1">Nucleus</location>
    </subcellularLocation>
</comment>
<organism evidence="8 9">
    <name type="scientific">Porites lobata</name>
    <dbReference type="NCBI Taxonomy" id="104759"/>
    <lineage>
        <taxon>Eukaryota</taxon>
        <taxon>Metazoa</taxon>
        <taxon>Cnidaria</taxon>
        <taxon>Anthozoa</taxon>
        <taxon>Hexacorallia</taxon>
        <taxon>Scleractinia</taxon>
        <taxon>Fungiina</taxon>
        <taxon>Poritidae</taxon>
        <taxon>Porites</taxon>
    </lineage>
</organism>
<sequence length="261" mass="29842">MEAFNQAYEEITGANFFKNANSSKASQIFCEKSSPKDRTSDINLLYKISSMLDKKNSSSTTYPEDDVFEDRDGTDVSDIDVSGEQSYSHALGNEERRTCLKDKSGDIFTTSNGRVDLTEEEKETFASEGLPLPNRAPLTKAEERALKRIRRKIKNKLSAQESRRKKKEYVEGLEKRVESCNTENSILQQKVDSLETTVRALLTELNRLRKVSLENERRKTNEMKSTGTQTGTCLKCLMKKKAIYRQTIPARLDRMRENNNL</sequence>
<dbReference type="SMART" id="SM00338">
    <property type="entry name" value="BRLZ"/>
    <property type="match status" value="1"/>
</dbReference>
<evidence type="ECO:0000256" key="2">
    <source>
        <dbReference type="ARBA" id="ARBA00023015"/>
    </source>
</evidence>